<name>A0A1I3AE53_9RHOB</name>
<evidence type="ECO:0000313" key="3">
    <source>
        <dbReference type="Proteomes" id="UP000183635"/>
    </source>
</evidence>
<feature type="region of interest" description="Disordered" evidence="1">
    <location>
        <begin position="1"/>
        <end position="54"/>
    </location>
</feature>
<dbReference type="Proteomes" id="UP000183635">
    <property type="component" value="Unassembled WGS sequence"/>
</dbReference>
<protein>
    <submittedName>
        <fullName evidence="2">Uncharacterized protein</fullName>
    </submittedName>
</protein>
<accession>A0A1I3AE53</accession>
<dbReference type="EMBL" id="FOPU01000014">
    <property type="protein sequence ID" value="SFH47601.1"/>
    <property type="molecule type" value="Genomic_DNA"/>
</dbReference>
<organism evidence="2 3">
    <name type="scientific">Paracoccus aminovorans</name>
    <dbReference type="NCBI Taxonomy" id="34004"/>
    <lineage>
        <taxon>Bacteria</taxon>
        <taxon>Pseudomonadati</taxon>
        <taxon>Pseudomonadota</taxon>
        <taxon>Alphaproteobacteria</taxon>
        <taxon>Rhodobacterales</taxon>
        <taxon>Paracoccaceae</taxon>
        <taxon>Paracoccus</taxon>
    </lineage>
</organism>
<dbReference type="AlphaFoldDB" id="A0A1I3AE53"/>
<feature type="compositionally biased region" description="Basic and acidic residues" evidence="1">
    <location>
        <begin position="9"/>
        <end position="38"/>
    </location>
</feature>
<evidence type="ECO:0000313" key="2">
    <source>
        <dbReference type="EMBL" id="SFH47601.1"/>
    </source>
</evidence>
<proteinExistence type="predicted"/>
<evidence type="ECO:0000256" key="1">
    <source>
        <dbReference type="SAM" id="MobiDB-lite"/>
    </source>
</evidence>
<sequence length="54" mass="5841">MTANAVLSNRDDTWHSHPRGLDTRQRQDSARNRMDAAKAADLPGRGPAASRGSP</sequence>
<gene>
    <name evidence="2" type="ORF">SAMN04488021_11410</name>
</gene>
<keyword evidence="3" id="KW-1185">Reference proteome</keyword>
<reference evidence="2 3" key="1">
    <citation type="submission" date="2016-10" db="EMBL/GenBank/DDBJ databases">
        <authorList>
            <person name="de Groot N.N."/>
        </authorList>
    </citation>
    <scope>NUCLEOTIDE SEQUENCE [LARGE SCALE GENOMIC DNA]</scope>
    <source>
        <strain evidence="2 3">DSM 8537</strain>
    </source>
</reference>